<organism evidence="3 4">
    <name type="scientific">Gopherus agassizii</name>
    <name type="common">Agassiz's desert tortoise</name>
    <dbReference type="NCBI Taxonomy" id="38772"/>
    <lineage>
        <taxon>Eukaryota</taxon>
        <taxon>Metazoa</taxon>
        <taxon>Chordata</taxon>
        <taxon>Craniata</taxon>
        <taxon>Vertebrata</taxon>
        <taxon>Euteleostomi</taxon>
        <taxon>Archelosauria</taxon>
        <taxon>Testudinata</taxon>
        <taxon>Testudines</taxon>
        <taxon>Cryptodira</taxon>
        <taxon>Durocryptodira</taxon>
        <taxon>Testudinoidea</taxon>
        <taxon>Testudinidae</taxon>
        <taxon>Gopherus</taxon>
    </lineage>
</organism>
<accession>A0A452IX19</accession>
<keyword evidence="1" id="KW-0812">Transmembrane</keyword>
<reference evidence="3" key="2">
    <citation type="submission" date="2025-08" db="UniProtKB">
        <authorList>
            <consortium name="Ensembl"/>
        </authorList>
    </citation>
    <scope>IDENTIFICATION</scope>
</reference>
<dbReference type="GO" id="GO:0033619">
    <property type="term" value="P:membrane protein proteolysis"/>
    <property type="evidence" value="ECO:0007669"/>
    <property type="project" value="TreeGrafter"/>
</dbReference>
<proteinExistence type="predicted"/>
<keyword evidence="1" id="KW-1133">Transmembrane helix</keyword>
<feature type="chain" id="PRO_5019466005" description="G-protein coupled receptors family 1 profile domain-containing protein" evidence="2">
    <location>
        <begin position="18"/>
        <end position="212"/>
    </location>
</feature>
<name>A0A452IX19_9SAUR</name>
<dbReference type="Proteomes" id="UP000291020">
    <property type="component" value="Unassembled WGS sequence"/>
</dbReference>
<dbReference type="GO" id="GO:0098553">
    <property type="term" value="C:lumenal side of endoplasmic reticulum membrane"/>
    <property type="evidence" value="ECO:0007669"/>
    <property type="project" value="TreeGrafter"/>
</dbReference>
<protein>
    <recommendedName>
        <fullName evidence="5">G-protein coupled receptors family 1 profile domain-containing protein</fullName>
    </recommendedName>
</protein>
<reference evidence="4" key="1">
    <citation type="journal article" date="2017" name="PLoS ONE">
        <title>The Agassiz's desert tortoise genome provides a resource for the conservation of a threatened species.</title>
        <authorList>
            <person name="Tollis M."/>
            <person name="DeNardo D.F."/>
            <person name="Cornelius J.A."/>
            <person name="Dolby G.A."/>
            <person name="Edwards T."/>
            <person name="Henen B.T."/>
            <person name="Karl A.E."/>
            <person name="Murphy R.W."/>
            <person name="Kusumi K."/>
        </authorList>
    </citation>
    <scope>NUCLEOTIDE SEQUENCE [LARGE SCALE GENOMIC DNA]</scope>
</reference>
<dbReference type="PANTHER" id="PTHR12174">
    <property type="entry name" value="SIGNAL PEPTIDE PEPTIDASE"/>
    <property type="match status" value="1"/>
</dbReference>
<sequence length="212" mass="23489">VLHVYGLLLVLSDQTAGNGTQRKDYCTHFNYTDSAFCSPHSHLSPRAFRKSMPTVMWGNCSLCEKGRLAQLHGAQSLLVIVRETVGSFCTGDVIAIPMVVLLYSDMLDIRGKKFSEHPLRAAIYLLTRSSRDDSMKILLILAVSTIMTGGYWAELVVAAKPQHTDNVLLAATLLYCFHNHFVCVVIGIFCCISSKALYSCISPFVRRILLGE</sequence>
<evidence type="ECO:0000313" key="4">
    <source>
        <dbReference type="Proteomes" id="UP000291020"/>
    </source>
</evidence>
<reference evidence="3" key="3">
    <citation type="submission" date="2025-09" db="UniProtKB">
        <authorList>
            <consortium name="Ensembl"/>
        </authorList>
    </citation>
    <scope>IDENTIFICATION</scope>
</reference>
<evidence type="ECO:0000256" key="1">
    <source>
        <dbReference type="SAM" id="Phobius"/>
    </source>
</evidence>
<feature type="signal peptide" evidence="2">
    <location>
        <begin position="1"/>
        <end position="17"/>
    </location>
</feature>
<dbReference type="AlphaFoldDB" id="A0A452IX19"/>
<feature type="transmembrane region" description="Helical" evidence="1">
    <location>
        <begin position="137"/>
        <end position="157"/>
    </location>
</feature>
<dbReference type="GO" id="GO:0098554">
    <property type="term" value="C:cytoplasmic side of endoplasmic reticulum membrane"/>
    <property type="evidence" value="ECO:0007669"/>
    <property type="project" value="TreeGrafter"/>
</dbReference>
<dbReference type="GO" id="GO:0030660">
    <property type="term" value="C:Golgi-associated vesicle membrane"/>
    <property type="evidence" value="ECO:0007669"/>
    <property type="project" value="TreeGrafter"/>
</dbReference>
<evidence type="ECO:0008006" key="5">
    <source>
        <dbReference type="Google" id="ProtNLM"/>
    </source>
</evidence>
<keyword evidence="4" id="KW-1185">Reference proteome</keyword>
<evidence type="ECO:0000256" key="2">
    <source>
        <dbReference type="SAM" id="SignalP"/>
    </source>
</evidence>
<dbReference type="PANTHER" id="PTHR12174:SF38">
    <property type="entry name" value="SIGNAL PEPTIDE PEPTIDASE-LIKE 2C"/>
    <property type="match status" value="1"/>
</dbReference>
<dbReference type="STRING" id="38772.ENSGAGP00000032607"/>
<keyword evidence="2" id="KW-0732">Signal</keyword>
<dbReference type="GO" id="GO:0005765">
    <property type="term" value="C:lysosomal membrane"/>
    <property type="evidence" value="ECO:0007669"/>
    <property type="project" value="TreeGrafter"/>
</dbReference>
<evidence type="ECO:0000313" key="3">
    <source>
        <dbReference type="Ensembl" id="ENSGAGP00000032607.1"/>
    </source>
</evidence>
<feature type="transmembrane region" description="Helical" evidence="1">
    <location>
        <begin position="85"/>
        <end position="103"/>
    </location>
</feature>
<dbReference type="GO" id="GO:0042500">
    <property type="term" value="F:aspartic endopeptidase activity, intramembrane cleaving"/>
    <property type="evidence" value="ECO:0007669"/>
    <property type="project" value="InterPro"/>
</dbReference>
<dbReference type="Ensembl" id="ENSGAGT00000036958.1">
    <property type="protein sequence ID" value="ENSGAGP00000032607.1"/>
    <property type="gene ID" value="ENSGAGG00000023314.1"/>
</dbReference>
<dbReference type="InterPro" id="IPR007369">
    <property type="entry name" value="Peptidase_A22B_SPP"/>
</dbReference>
<feature type="transmembrane region" description="Helical" evidence="1">
    <location>
        <begin position="177"/>
        <end position="198"/>
    </location>
</feature>
<keyword evidence="1" id="KW-0472">Membrane</keyword>